<comment type="caution">
    <text evidence="1">The sequence shown here is derived from an EMBL/GenBank/DDBJ whole genome shotgun (WGS) entry which is preliminary data.</text>
</comment>
<feature type="non-terminal residue" evidence="1">
    <location>
        <position position="57"/>
    </location>
</feature>
<keyword evidence="1" id="KW-0808">Transferase</keyword>
<dbReference type="EMBL" id="JBHTHM010000581">
    <property type="protein sequence ID" value="MFD0784871.1"/>
    <property type="molecule type" value="Genomic_DNA"/>
</dbReference>
<evidence type="ECO:0000313" key="2">
    <source>
        <dbReference type="Proteomes" id="UP001597053"/>
    </source>
</evidence>
<keyword evidence="2" id="KW-1185">Reference proteome</keyword>
<organism evidence="1 2">
    <name type="scientific">Micromonospora azadirachtae</name>
    <dbReference type="NCBI Taxonomy" id="1970735"/>
    <lineage>
        <taxon>Bacteria</taxon>
        <taxon>Bacillati</taxon>
        <taxon>Actinomycetota</taxon>
        <taxon>Actinomycetes</taxon>
        <taxon>Micromonosporales</taxon>
        <taxon>Micromonosporaceae</taxon>
        <taxon>Micromonospora</taxon>
    </lineage>
</organism>
<sequence>MAGAAAEQRRLASVVESWQGRPVLVIGDAMLDEWRFAESDRLCREAPAPVLTLRRRI</sequence>
<evidence type="ECO:0000313" key="1">
    <source>
        <dbReference type="EMBL" id="MFD0784871.1"/>
    </source>
</evidence>
<proteinExistence type="predicted"/>
<keyword evidence="1" id="KW-0548">Nucleotidyltransferase</keyword>
<dbReference type="GO" id="GO:0016779">
    <property type="term" value="F:nucleotidyltransferase activity"/>
    <property type="evidence" value="ECO:0007669"/>
    <property type="project" value="UniProtKB-KW"/>
</dbReference>
<accession>A0ABW3A1T4</accession>
<name>A0ABW3A1T4_9ACTN</name>
<dbReference type="Proteomes" id="UP001597053">
    <property type="component" value="Unassembled WGS sequence"/>
</dbReference>
<gene>
    <name evidence="1" type="ORF">ACFQZ8_13260</name>
</gene>
<dbReference type="Gene3D" id="3.40.1190.20">
    <property type="match status" value="1"/>
</dbReference>
<protein>
    <submittedName>
        <fullName evidence="1">D-glycero-beta-D-manno-heptose 1-phosphate adenylyltransferase</fullName>
    </submittedName>
</protein>
<reference evidence="2" key="1">
    <citation type="journal article" date="2019" name="Int. J. Syst. Evol. Microbiol.">
        <title>The Global Catalogue of Microorganisms (GCM) 10K type strain sequencing project: providing services to taxonomists for standard genome sequencing and annotation.</title>
        <authorList>
            <consortium name="The Broad Institute Genomics Platform"/>
            <consortium name="The Broad Institute Genome Sequencing Center for Infectious Disease"/>
            <person name="Wu L."/>
            <person name="Ma J."/>
        </authorList>
    </citation>
    <scope>NUCLEOTIDE SEQUENCE [LARGE SCALE GENOMIC DNA]</scope>
    <source>
        <strain evidence="2">JCM 32148</strain>
    </source>
</reference>
<dbReference type="InterPro" id="IPR029056">
    <property type="entry name" value="Ribokinase-like"/>
</dbReference>